<evidence type="ECO:0000313" key="1">
    <source>
        <dbReference type="EMBL" id="NHE59056.1"/>
    </source>
</evidence>
<accession>A0ABX0HG02</accession>
<dbReference type="RefSeq" id="WP_166150042.1">
    <property type="nucleotide sequence ID" value="NZ_JAANYN010000010.1"/>
</dbReference>
<name>A0ABX0HG02_9BACT</name>
<evidence type="ECO:0008006" key="3">
    <source>
        <dbReference type="Google" id="ProtNLM"/>
    </source>
</evidence>
<comment type="caution">
    <text evidence="1">The sequence shown here is derived from an EMBL/GenBank/DDBJ whole genome shotgun (WGS) entry which is preliminary data.</text>
</comment>
<evidence type="ECO:0000313" key="2">
    <source>
        <dbReference type="Proteomes" id="UP000649799"/>
    </source>
</evidence>
<dbReference type="EMBL" id="JAANYN010000010">
    <property type="protein sequence ID" value="NHE59056.1"/>
    <property type="molecule type" value="Genomic_DNA"/>
</dbReference>
<proteinExistence type="predicted"/>
<sequence length="212" mass="23601">MATELNVIAPYTKGWDSQNQYDHNEARIVRNAPNTWEVILGYDDLPDLINKINQLLTIDPDHPCLKTLEIYAHGNPTAINDLSRSDVNSWASQLKTLTWCDEASIYLSGCNTGLKRTTRITNPLVTGPIAKLLADALQFNAASFAHKIWVYGSKGYLSGSHVEGSEKTVDTFTERELAWSIPPWTTTIWEKFPGGSNATGNACWLGFKNGNW</sequence>
<reference evidence="1 2" key="1">
    <citation type="submission" date="2020-03" db="EMBL/GenBank/DDBJ databases">
        <title>Cyclobacterium plantarum sp. nov., a marine bacterium isolated from a coastal-marine wetland.</title>
        <authorList>
            <person name="Sanchez-Porro C."/>
            <person name="Ventosa A."/>
            <person name="Amoozegar M."/>
        </authorList>
    </citation>
    <scope>NUCLEOTIDE SEQUENCE [LARGE SCALE GENOMIC DNA]</scope>
    <source>
        <strain evidence="1 2">GBPx2</strain>
    </source>
</reference>
<organism evidence="1 2">
    <name type="scientific">Cyclobacterium plantarum</name>
    <dbReference type="NCBI Taxonomy" id="2716263"/>
    <lineage>
        <taxon>Bacteria</taxon>
        <taxon>Pseudomonadati</taxon>
        <taxon>Bacteroidota</taxon>
        <taxon>Cytophagia</taxon>
        <taxon>Cytophagales</taxon>
        <taxon>Cyclobacteriaceae</taxon>
        <taxon>Cyclobacterium</taxon>
    </lineage>
</organism>
<keyword evidence="2" id="KW-1185">Reference proteome</keyword>
<protein>
    <recommendedName>
        <fullName evidence="3">DUF4347 domain-containing protein</fullName>
    </recommendedName>
</protein>
<gene>
    <name evidence="1" type="ORF">G9Q97_19795</name>
</gene>
<dbReference type="Proteomes" id="UP000649799">
    <property type="component" value="Unassembled WGS sequence"/>
</dbReference>